<comment type="caution">
    <text evidence="2">The sequence shown here is derived from an EMBL/GenBank/DDBJ whole genome shotgun (WGS) entry which is preliminary data.</text>
</comment>
<evidence type="ECO:0000313" key="3">
    <source>
        <dbReference type="Proteomes" id="UP001623660"/>
    </source>
</evidence>
<dbReference type="Proteomes" id="UP001623660">
    <property type="component" value="Unassembled WGS sequence"/>
</dbReference>
<evidence type="ECO:0000259" key="1">
    <source>
        <dbReference type="Pfam" id="PF10668"/>
    </source>
</evidence>
<feature type="domain" description="PBSX phage terminase small subunit-like N-terminal" evidence="1">
    <location>
        <begin position="1"/>
        <end position="51"/>
    </location>
</feature>
<proteinExistence type="predicted"/>
<reference evidence="2 3" key="1">
    <citation type="submission" date="2024-11" db="EMBL/GenBank/DDBJ databases">
        <authorList>
            <person name="Heng Y.C."/>
            <person name="Lim A.C.H."/>
            <person name="Lee J.K.Y."/>
            <person name="Kittelmann S."/>
        </authorList>
    </citation>
    <scope>NUCLEOTIDE SEQUENCE [LARGE SCALE GENOMIC DNA]</scope>
    <source>
        <strain evidence="2 3">WILCCON 0269</strain>
    </source>
</reference>
<dbReference type="Pfam" id="PF10668">
    <property type="entry name" value="Phage_terminase"/>
    <property type="match status" value="1"/>
</dbReference>
<accession>A0ABW8SMH3</accession>
<name>A0ABW8SMH3_9CLOT</name>
<evidence type="ECO:0000313" key="2">
    <source>
        <dbReference type="EMBL" id="MFL0196416.1"/>
    </source>
</evidence>
<organism evidence="2 3">
    <name type="scientific">Candidatus Clostridium eludens</name>
    <dbReference type="NCBI Taxonomy" id="3381663"/>
    <lineage>
        <taxon>Bacteria</taxon>
        <taxon>Bacillati</taxon>
        <taxon>Bacillota</taxon>
        <taxon>Clostridia</taxon>
        <taxon>Eubacteriales</taxon>
        <taxon>Clostridiaceae</taxon>
        <taxon>Clostridium</taxon>
    </lineage>
</organism>
<sequence length="58" mass="6726">MPRQRSPNRDKAFDIYKENGGNIDLVEIAEMLDLSPGTIRGWENKDKWDDKLDGTFQT</sequence>
<gene>
    <name evidence="2" type="ORF">ACJDU8_12745</name>
</gene>
<dbReference type="RefSeq" id="WP_406792528.1">
    <property type="nucleotide sequence ID" value="NZ_JBJHZX010000018.1"/>
</dbReference>
<keyword evidence="3" id="KW-1185">Reference proteome</keyword>
<dbReference type="EMBL" id="JBJHZX010000018">
    <property type="protein sequence ID" value="MFL0196416.1"/>
    <property type="molecule type" value="Genomic_DNA"/>
</dbReference>
<protein>
    <submittedName>
        <fullName evidence="2">Phage terminase small subunit-related protein</fullName>
    </submittedName>
</protein>
<dbReference type="InterPro" id="IPR018925">
    <property type="entry name" value="XtmA-like_N"/>
</dbReference>